<protein>
    <submittedName>
        <fullName evidence="1">DUF932 domain-containing protein</fullName>
    </submittedName>
</protein>
<reference evidence="1 2" key="1">
    <citation type="submission" date="2019-12" db="EMBL/GenBank/DDBJ databases">
        <title>Rhizobium genotypes associated with high levels of biological nitrogen fixation by grain legumes in a temperate-maritime cropping system.</title>
        <authorList>
            <person name="Maluk M."/>
            <person name="Francesc Ferrando Molina F."/>
            <person name="Lopez Del Egido L."/>
            <person name="Lafos M."/>
            <person name="Langarica-Fuentes A."/>
            <person name="Gebre Yohannes G."/>
            <person name="Young M.W."/>
            <person name="Martin P."/>
            <person name="Gantlett R."/>
            <person name="Kenicer G."/>
            <person name="Hawes C."/>
            <person name="Begg G.S."/>
            <person name="Quilliam R.S."/>
            <person name="Squire G.R."/>
            <person name="Poole P.S."/>
            <person name="Young P.W."/>
            <person name="Iannetta P.M."/>
            <person name="James E.K."/>
        </authorList>
    </citation>
    <scope>NUCLEOTIDE SEQUENCE [LARGE SCALE GENOMIC DNA]</scope>
    <source>
        <strain evidence="1 2">JHI1096</strain>
    </source>
</reference>
<dbReference type="RefSeq" id="WP_164578264.1">
    <property type="nucleotide sequence ID" value="NZ_JAAXDH010000002.1"/>
</dbReference>
<evidence type="ECO:0000313" key="1">
    <source>
        <dbReference type="EMBL" id="NEI37347.1"/>
    </source>
</evidence>
<dbReference type="EMBL" id="WUEZ01000034">
    <property type="protein sequence ID" value="NEI37347.1"/>
    <property type="molecule type" value="Genomic_DNA"/>
</dbReference>
<dbReference type="Proteomes" id="UP000471560">
    <property type="component" value="Unassembled WGS sequence"/>
</dbReference>
<proteinExistence type="predicted"/>
<name>A0A6P0BBN8_RHILE</name>
<sequence length="396" mass="44071">MNTTLSISSPVSSGFKVDISRGQRIGRGSSEWFSRPDDERYLSLSELHHAVKSRADHARARTVESSAIRVEATRDNAERLELIVPGDRQPIAPTHWSYGQLCSLVGAPATYMRQLPAPLAAINLQHGLLHHRAELVKTLEMDDGRVELRAVTGPEYGRIWDHELVAAVMTIAGDGTGDTMWKVPGLLDWASMTHNPFVDISKDTTTLYASDRDVFLFLVDDTRPIEAGRLPNGEPDLFFRGFYAWNSEVGSKTLGIASFYLRAVCANRNIWGSENFEEISIRHSKFAAERFAHEAAPALTSFANSSPAAFVAGIRAARERIVARNDEDRQTFLRRRGFSKSETSKIIETVLSEEGRPPESIFDFVQGITALARDKTNQDTRLELEGKAKKLLEQAS</sequence>
<accession>A0A6P0BBN8</accession>
<comment type="caution">
    <text evidence="1">The sequence shown here is derived from an EMBL/GenBank/DDBJ whole genome shotgun (WGS) entry which is preliminary data.</text>
</comment>
<evidence type="ECO:0000313" key="2">
    <source>
        <dbReference type="Proteomes" id="UP000471560"/>
    </source>
</evidence>
<organism evidence="1 2">
    <name type="scientific">Rhizobium leguminosarum</name>
    <dbReference type="NCBI Taxonomy" id="384"/>
    <lineage>
        <taxon>Bacteria</taxon>
        <taxon>Pseudomonadati</taxon>
        <taxon>Pseudomonadota</taxon>
        <taxon>Alphaproteobacteria</taxon>
        <taxon>Hyphomicrobiales</taxon>
        <taxon>Rhizobiaceae</taxon>
        <taxon>Rhizobium/Agrobacterium group</taxon>
        <taxon>Rhizobium</taxon>
    </lineage>
</organism>
<gene>
    <name evidence="1" type="ORF">GR204_25800</name>
</gene>
<dbReference type="AlphaFoldDB" id="A0A6P0BBN8"/>